<dbReference type="Pfam" id="PF04539">
    <property type="entry name" value="Sigma70_r3"/>
    <property type="match status" value="1"/>
</dbReference>
<dbReference type="NCBIfam" id="NF004052">
    <property type="entry name" value="PRK05572.1"/>
    <property type="match status" value="1"/>
</dbReference>
<reference evidence="9 10" key="1">
    <citation type="submission" date="2022-08" db="EMBL/GenBank/DDBJ databases">
        <title>Proteogenomics of the novel Dehalobacterium formicoaceticum strain EZ94 highlights a key role of methyltransferases during anaerobic dichloromethane degradation.</title>
        <authorList>
            <person name="Wasmund K."/>
        </authorList>
    </citation>
    <scope>NUCLEOTIDE SEQUENCE [LARGE SCALE GENOMIC DNA]</scope>
    <source>
        <strain evidence="9 10">EZ94</strain>
    </source>
</reference>
<dbReference type="CDD" id="cd06171">
    <property type="entry name" value="Sigma70_r4"/>
    <property type="match status" value="1"/>
</dbReference>
<evidence type="ECO:0000313" key="10">
    <source>
        <dbReference type="Proteomes" id="UP001524944"/>
    </source>
</evidence>
<dbReference type="InterPro" id="IPR001387">
    <property type="entry name" value="Cro/C1-type_HTH"/>
</dbReference>
<comment type="similarity">
    <text evidence="1 7">Belongs to the sigma-70 factor family.</text>
</comment>
<name>A0ABT1Y6V5_9FIRM</name>
<evidence type="ECO:0000256" key="4">
    <source>
        <dbReference type="ARBA" id="ARBA00023082"/>
    </source>
</evidence>
<dbReference type="Gene3D" id="1.20.120.1810">
    <property type="match status" value="1"/>
</dbReference>
<accession>A0ABT1Y6V5</accession>
<dbReference type="PROSITE" id="PS00716">
    <property type="entry name" value="SIGMA70_2"/>
    <property type="match status" value="1"/>
</dbReference>
<dbReference type="NCBIfam" id="TIGR02885">
    <property type="entry name" value="spore_sigF"/>
    <property type="match status" value="1"/>
</dbReference>
<dbReference type="SUPFAM" id="SSF88659">
    <property type="entry name" value="Sigma3 and sigma4 domains of RNA polymerase sigma factors"/>
    <property type="match status" value="2"/>
</dbReference>
<evidence type="ECO:0000256" key="5">
    <source>
        <dbReference type="ARBA" id="ARBA00023125"/>
    </source>
</evidence>
<dbReference type="PANTHER" id="PTHR30603">
    <property type="entry name" value="RNA POLYMERASE SIGMA FACTOR RPO"/>
    <property type="match status" value="1"/>
</dbReference>
<proteinExistence type="inferred from homology"/>
<dbReference type="NCBIfam" id="TIGR02980">
    <property type="entry name" value="SigBFG"/>
    <property type="match status" value="1"/>
</dbReference>
<keyword evidence="4 7" id="KW-0731">Sigma factor</keyword>
<dbReference type="InterPro" id="IPR007630">
    <property type="entry name" value="RNA_pol_sigma70_r4"/>
</dbReference>
<evidence type="ECO:0000256" key="2">
    <source>
        <dbReference type="ARBA" id="ARBA00022969"/>
    </source>
</evidence>
<sequence>MIQRLSEMNLPRFPLLSETETKILLQKTRQGDEAARERLINCNLRLVFNMVQRFKNRGYELEDLFQIGTIGLMKAIDKFDPSFDVKFSTYAVPMIMGEIRRFMRDDSPVKVSRSYKELAVRIYRCKESLTNKLGREPTIGELAEELAVSKEEIVTSLEAIQVPSSIHETVFQNDGDPIYLLDQLTSESNSDSKMFDNLMLKDVLGQLPLRLKEVILMRFFQDQTQVEVAKKLGISQVQVSRLERQALKEIKLLLSEGNEDQEDREDKE</sequence>
<evidence type="ECO:0000256" key="1">
    <source>
        <dbReference type="ARBA" id="ARBA00007788"/>
    </source>
</evidence>
<dbReference type="InterPro" id="IPR036388">
    <property type="entry name" value="WH-like_DNA-bd_sf"/>
</dbReference>
<dbReference type="Proteomes" id="UP001524944">
    <property type="component" value="Unassembled WGS sequence"/>
</dbReference>
<dbReference type="Pfam" id="PF04542">
    <property type="entry name" value="Sigma70_r2"/>
    <property type="match status" value="1"/>
</dbReference>
<organism evidence="9 10">
    <name type="scientific">Dehalobacterium formicoaceticum</name>
    <dbReference type="NCBI Taxonomy" id="51515"/>
    <lineage>
        <taxon>Bacteria</taxon>
        <taxon>Bacillati</taxon>
        <taxon>Bacillota</taxon>
        <taxon>Clostridia</taxon>
        <taxon>Eubacteriales</taxon>
        <taxon>Peptococcaceae</taxon>
        <taxon>Dehalobacterium</taxon>
    </lineage>
</organism>
<dbReference type="PIRSF" id="PIRSF000770">
    <property type="entry name" value="RNA_pol_sigma-SigE/K"/>
    <property type="match status" value="1"/>
</dbReference>
<dbReference type="Pfam" id="PF04545">
    <property type="entry name" value="Sigma70_r4"/>
    <property type="match status" value="1"/>
</dbReference>
<protein>
    <recommendedName>
        <fullName evidence="7">RNA polymerase sigma factor</fullName>
    </recommendedName>
</protein>
<gene>
    <name evidence="9" type="primary">sigF</name>
    <name evidence="9" type="ORF">NVS47_09965</name>
</gene>
<evidence type="ECO:0000256" key="3">
    <source>
        <dbReference type="ARBA" id="ARBA00023015"/>
    </source>
</evidence>
<keyword evidence="10" id="KW-1185">Reference proteome</keyword>
<dbReference type="PROSITE" id="PS50943">
    <property type="entry name" value="HTH_CROC1"/>
    <property type="match status" value="1"/>
</dbReference>
<evidence type="ECO:0000256" key="7">
    <source>
        <dbReference type="RuleBase" id="RU362124"/>
    </source>
</evidence>
<comment type="function">
    <text evidence="7">Sigma factors are initiation factors that promote the attachment of RNA polymerase to specific initiation sites and are then released.</text>
</comment>
<dbReference type="InterPro" id="IPR000943">
    <property type="entry name" value="RNA_pol_sigma70"/>
</dbReference>
<evidence type="ECO:0000256" key="6">
    <source>
        <dbReference type="ARBA" id="ARBA00023163"/>
    </source>
</evidence>
<feature type="domain" description="HTH cro/C1-type" evidence="8">
    <location>
        <begin position="224"/>
        <end position="244"/>
    </location>
</feature>
<dbReference type="InterPro" id="IPR014284">
    <property type="entry name" value="RNA_pol_sigma-70_dom"/>
</dbReference>
<dbReference type="NCBIfam" id="TIGR02937">
    <property type="entry name" value="sigma70-ECF"/>
    <property type="match status" value="1"/>
</dbReference>
<dbReference type="Gene3D" id="1.10.10.10">
    <property type="entry name" value="Winged helix-like DNA-binding domain superfamily/Winged helix DNA-binding domain"/>
    <property type="match status" value="2"/>
</dbReference>
<keyword evidence="2" id="KW-0749">Sporulation</keyword>
<dbReference type="InterPro" id="IPR050239">
    <property type="entry name" value="Sigma-70_RNA_pol_init_factors"/>
</dbReference>
<dbReference type="PANTHER" id="PTHR30603:SF19">
    <property type="entry name" value="RNA POLYMERASE SIGMA-F FACTOR"/>
    <property type="match status" value="1"/>
</dbReference>
<dbReference type="InterPro" id="IPR007627">
    <property type="entry name" value="RNA_pol_sigma70_r2"/>
</dbReference>
<keyword evidence="5 7" id="KW-0238">DNA-binding</keyword>
<dbReference type="PROSITE" id="PS00715">
    <property type="entry name" value="SIGMA70_1"/>
    <property type="match status" value="1"/>
</dbReference>
<dbReference type="InterPro" id="IPR007624">
    <property type="entry name" value="RNA_pol_sigma70_r3"/>
</dbReference>
<evidence type="ECO:0000259" key="8">
    <source>
        <dbReference type="PROSITE" id="PS50943"/>
    </source>
</evidence>
<dbReference type="SUPFAM" id="SSF88946">
    <property type="entry name" value="Sigma2 domain of RNA polymerase sigma factors"/>
    <property type="match status" value="1"/>
</dbReference>
<dbReference type="PRINTS" id="PR00046">
    <property type="entry name" value="SIGMA70FCT"/>
</dbReference>
<keyword evidence="3 7" id="KW-0805">Transcription regulation</keyword>
<dbReference type="InterPro" id="IPR013324">
    <property type="entry name" value="RNA_pol_sigma_r3/r4-like"/>
</dbReference>
<dbReference type="InterPro" id="IPR014322">
    <property type="entry name" value="RNA_pol_sigma-B/F/G"/>
</dbReference>
<dbReference type="InterPro" id="IPR013325">
    <property type="entry name" value="RNA_pol_sigma_r2"/>
</dbReference>
<dbReference type="InterPro" id="IPR014236">
    <property type="entry name" value="RNA_pol_sigma-F"/>
</dbReference>
<dbReference type="RefSeq" id="WP_089611116.1">
    <property type="nucleotide sequence ID" value="NZ_CP022121.1"/>
</dbReference>
<comment type="caution">
    <text evidence="9">The sequence shown here is derived from an EMBL/GenBank/DDBJ whole genome shotgun (WGS) entry which is preliminary data.</text>
</comment>
<dbReference type="EMBL" id="JANPWE010000004">
    <property type="protein sequence ID" value="MCR6545830.1"/>
    <property type="molecule type" value="Genomic_DNA"/>
</dbReference>
<keyword evidence="6 7" id="KW-0804">Transcription</keyword>
<evidence type="ECO:0000313" key="9">
    <source>
        <dbReference type="EMBL" id="MCR6545830.1"/>
    </source>
</evidence>